<name>A0A061SBI1_9CHLO</name>
<evidence type="ECO:0000256" key="1">
    <source>
        <dbReference type="SAM" id="MobiDB-lite"/>
    </source>
</evidence>
<dbReference type="AlphaFoldDB" id="A0A061SBI1"/>
<reference evidence="2" key="1">
    <citation type="submission" date="2014-05" db="EMBL/GenBank/DDBJ databases">
        <title>The transcriptome of the halophilic microalga Tetraselmis sp. GSL018 isolated from the Great Salt Lake, Utah.</title>
        <authorList>
            <person name="Jinkerson R.E."/>
            <person name="D'Adamo S."/>
            <person name="Posewitz M.C."/>
        </authorList>
    </citation>
    <scope>NUCLEOTIDE SEQUENCE</scope>
    <source>
        <strain evidence="2">GSL018</strain>
    </source>
</reference>
<proteinExistence type="predicted"/>
<sequence>MKSEGESTQANPPSALTDTVAKEQVILASLGRLKQTQAEQYLDGNEFGTLFTTTLRQCCEVAQIDPSGQQACNLEGALRAVEEVCAFSSRQPVPAPWPGTRPPRQWDRSST</sequence>
<organism evidence="2">
    <name type="scientific">Tetraselmis sp. GSL018</name>
    <dbReference type="NCBI Taxonomy" id="582737"/>
    <lineage>
        <taxon>Eukaryota</taxon>
        <taxon>Viridiplantae</taxon>
        <taxon>Chlorophyta</taxon>
        <taxon>core chlorophytes</taxon>
        <taxon>Chlorodendrophyceae</taxon>
        <taxon>Chlorodendrales</taxon>
        <taxon>Chlorodendraceae</taxon>
        <taxon>Tetraselmis</taxon>
    </lineage>
</organism>
<feature type="region of interest" description="Disordered" evidence="1">
    <location>
        <begin position="90"/>
        <end position="111"/>
    </location>
</feature>
<evidence type="ECO:0000313" key="2">
    <source>
        <dbReference type="EMBL" id="JAC82517.1"/>
    </source>
</evidence>
<accession>A0A061SBI1</accession>
<protein>
    <submittedName>
        <fullName evidence="2">Uncharacterized protein</fullName>
    </submittedName>
</protein>
<gene>
    <name evidence="2" type="ORF">TSPGSL018_5559</name>
</gene>
<dbReference type="EMBL" id="GBEZ01002548">
    <property type="protein sequence ID" value="JAC82517.1"/>
    <property type="molecule type" value="Transcribed_RNA"/>
</dbReference>